<proteinExistence type="predicted"/>
<dbReference type="Proteomes" id="UP001530400">
    <property type="component" value="Unassembled WGS sequence"/>
</dbReference>
<dbReference type="InterPro" id="IPR017937">
    <property type="entry name" value="Thioredoxin_CS"/>
</dbReference>
<dbReference type="CDD" id="cd02947">
    <property type="entry name" value="TRX_family"/>
    <property type="match status" value="1"/>
</dbReference>
<reference evidence="4 5" key="1">
    <citation type="submission" date="2024-10" db="EMBL/GenBank/DDBJ databases">
        <title>Updated reference genomes for cyclostephanoid diatoms.</title>
        <authorList>
            <person name="Roberts W.R."/>
            <person name="Alverson A.J."/>
        </authorList>
    </citation>
    <scope>NUCLEOTIDE SEQUENCE [LARGE SCALE GENOMIC DNA]</scope>
    <source>
        <strain evidence="4 5">AJA010-31</strain>
    </source>
</reference>
<sequence>MQIYGWQHHLLLVQSLLRTNSAVAFSVTCYIKHVSRPSRLLKSSSTGTVLAAKYKTFDQMLENHSDVPLLIDFYSPFCGPCKLMKDELTKIRPVLDKMGPLVSTSNNVNEDDDCNVADAFQSSDCLDDLQSNNSSNSSDIIQSYGKSEADETKIPSGVPIFHVNANKFPQVGARNKIHGLPTLVLFLKGVEVWRFEGIMSGEDILQSISKELETRCDMLVPEEAITNDLRKEANNEDLQGLDKRLSCNKVYKAKVK</sequence>
<evidence type="ECO:0000256" key="1">
    <source>
        <dbReference type="ARBA" id="ARBA00023157"/>
    </source>
</evidence>
<dbReference type="PANTHER" id="PTHR45663">
    <property type="entry name" value="GEO12009P1"/>
    <property type="match status" value="1"/>
</dbReference>
<dbReference type="Pfam" id="PF00085">
    <property type="entry name" value="Thioredoxin"/>
    <property type="match status" value="1"/>
</dbReference>
<dbReference type="SUPFAM" id="SSF52833">
    <property type="entry name" value="Thioredoxin-like"/>
    <property type="match status" value="1"/>
</dbReference>
<keyword evidence="2" id="KW-0732">Signal</keyword>
<evidence type="ECO:0000259" key="3">
    <source>
        <dbReference type="Pfam" id="PF00085"/>
    </source>
</evidence>
<evidence type="ECO:0000313" key="5">
    <source>
        <dbReference type="Proteomes" id="UP001530400"/>
    </source>
</evidence>
<name>A0ABD3Q040_9STRA</name>
<dbReference type="AlphaFoldDB" id="A0ABD3Q040"/>
<dbReference type="InterPro" id="IPR013766">
    <property type="entry name" value="Thioredoxin_domain"/>
</dbReference>
<comment type="caution">
    <text evidence="4">The sequence shown here is derived from an EMBL/GenBank/DDBJ whole genome shotgun (WGS) entry which is preliminary data.</text>
</comment>
<keyword evidence="5" id="KW-1185">Reference proteome</keyword>
<keyword evidence="1" id="KW-1015">Disulfide bond</keyword>
<evidence type="ECO:0000256" key="2">
    <source>
        <dbReference type="SAM" id="SignalP"/>
    </source>
</evidence>
<gene>
    <name evidence="4" type="ORF">ACHAWO_002583</name>
</gene>
<dbReference type="PANTHER" id="PTHR45663:SF15">
    <property type="entry name" value="THIOREDOXIN Y1, CHLOROPLASTIC"/>
    <property type="match status" value="1"/>
</dbReference>
<protein>
    <recommendedName>
        <fullName evidence="3">Thioredoxin domain-containing protein</fullName>
    </recommendedName>
</protein>
<evidence type="ECO:0000313" key="4">
    <source>
        <dbReference type="EMBL" id="KAL3793382.1"/>
    </source>
</evidence>
<accession>A0ABD3Q040</accession>
<feature type="signal peptide" evidence="2">
    <location>
        <begin position="1"/>
        <end position="24"/>
    </location>
</feature>
<dbReference type="PROSITE" id="PS00194">
    <property type="entry name" value="THIOREDOXIN_1"/>
    <property type="match status" value="1"/>
</dbReference>
<feature type="domain" description="Thioredoxin" evidence="3">
    <location>
        <begin position="51"/>
        <end position="97"/>
    </location>
</feature>
<organism evidence="4 5">
    <name type="scientific">Cyclotella atomus</name>
    <dbReference type="NCBI Taxonomy" id="382360"/>
    <lineage>
        <taxon>Eukaryota</taxon>
        <taxon>Sar</taxon>
        <taxon>Stramenopiles</taxon>
        <taxon>Ochrophyta</taxon>
        <taxon>Bacillariophyta</taxon>
        <taxon>Coscinodiscophyceae</taxon>
        <taxon>Thalassiosirophycidae</taxon>
        <taxon>Stephanodiscales</taxon>
        <taxon>Stephanodiscaceae</taxon>
        <taxon>Cyclotella</taxon>
    </lineage>
</organism>
<dbReference type="Gene3D" id="3.40.30.10">
    <property type="entry name" value="Glutaredoxin"/>
    <property type="match status" value="2"/>
</dbReference>
<dbReference type="EMBL" id="JALLPJ020000396">
    <property type="protein sequence ID" value="KAL3793382.1"/>
    <property type="molecule type" value="Genomic_DNA"/>
</dbReference>
<feature type="chain" id="PRO_5044842782" description="Thioredoxin domain-containing protein" evidence="2">
    <location>
        <begin position="25"/>
        <end position="256"/>
    </location>
</feature>
<dbReference type="InterPro" id="IPR036249">
    <property type="entry name" value="Thioredoxin-like_sf"/>
</dbReference>